<dbReference type="EMBL" id="CAJNOC010005641">
    <property type="protein sequence ID" value="CAF1057872.1"/>
    <property type="molecule type" value="Genomic_DNA"/>
</dbReference>
<organism evidence="2 3">
    <name type="scientific">Brachionus calyciflorus</name>
    <dbReference type="NCBI Taxonomy" id="104777"/>
    <lineage>
        <taxon>Eukaryota</taxon>
        <taxon>Metazoa</taxon>
        <taxon>Spiralia</taxon>
        <taxon>Gnathifera</taxon>
        <taxon>Rotifera</taxon>
        <taxon>Eurotatoria</taxon>
        <taxon>Monogononta</taxon>
        <taxon>Pseudotrocha</taxon>
        <taxon>Ploima</taxon>
        <taxon>Brachionidae</taxon>
        <taxon>Brachionus</taxon>
    </lineage>
</organism>
<comment type="caution">
    <text evidence="2">The sequence shown here is derived from an EMBL/GenBank/DDBJ whole genome shotgun (WGS) entry which is preliminary data.</text>
</comment>
<evidence type="ECO:0000313" key="2">
    <source>
        <dbReference type="EMBL" id="CAF1057872.1"/>
    </source>
</evidence>
<proteinExistence type="predicted"/>
<sequence length="274" mass="32149">MINSKIVPFHFNLSMIKPLIKDKNGALDELTNLRPVYISDSLANLYESILLEFLKNEYTENENQLGLKKSSSCQHAIFTLKYIIRKCKKKGKRLYVSAIDASKAFDKVNREILWSIMIDLKINPALIHAIMSYYDESEMLVVNENEFSDIFETQTNIMIFNRSFKRTVRSKREDGWQEPIMFDGEVIKEVSNMKYLGYELDTKNNNKMHLDKRKKLEMNAAMSLKTVGIWNQYSSPYLKSHNFKAFIRPILMYGMETINLNKTEINDLRIKKEI</sequence>
<evidence type="ECO:0000313" key="3">
    <source>
        <dbReference type="Proteomes" id="UP000663879"/>
    </source>
</evidence>
<gene>
    <name evidence="2" type="ORF">OXX778_LOCUS19142</name>
</gene>
<keyword evidence="3" id="KW-1185">Reference proteome</keyword>
<evidence type="ECO:0000259" key="1">
    <source>
        <dbReference type="Pfam" id="PF00078"/>
    </source>
</evidence>
<feature type="domain" description="Reverse transcriptase" evidence="1">
    <location>
        <begin position="24"/>
        <end position="151"/>
    </location>
</feature>
<reference evidence="2" key="1">
    <citation type="submission" date="2021-02" db="EMBL/GenBank/DDBJ databases">
        <authorList>
            <person name="Nowell W R."/>
        </authorList>
    </citation>
    <scope>NUCLEOTIDE SEQUENCE</scope>
    <source>
        <strain evidence="2">Ploen Becks lab</strain>
    </source>
</reference>
<accession>A0A814L0M9</accession>
<protein>
    <recommendedName>
        <fullName evidence="1">Reverse transcriptase domain-containing protein</fullName>
    </recommendedName>
</protein>
<name>A0A814L0M9_9BILA</name>
<dbReference type="PANTHER" id="PTHR47027">
    <property type="entry name" value="REVERSE TRANSCRIPTASE DOMAIN-CONTAINING PROTEIN"/>
    <property type="match status" value="1"/>
</dbReference>
<dbReference type="PANTHER" id="PTHR47027:SF20">
    <property type="entry name" value="REVERSE TRANSCRIPTASE-LIKE PROTEIN WITH RNA-DIRECTED DNA POLYMERASE DOMAIN"/>
    <property type="match status" value="1"/>
</dbReference>
<dbReference type="Pfam" id="PF00078">
    <property type="entry name" value="RVT_1"/>
    <property type="match status" value="1"/>
</dbReference>
<dbReference type="Proteomes" id="UP000663879">
    <property type="component" value="Unassembled WGS sequence"/>
</dbReference>
<dbReference type="AlphaFoldDB" id="A0A814L0M9"/>
<dbReference type="InterPro" id="IPR000477">
    <property type="entry name" value="RT_dom"/>
</dbReference>